<dbReference type="STRING" id="1036612.A0A1L9TNL7"/>
<evidence type="ECO:0000256" key="1">
    <source>
        <dbReference type="ARBA" id="ARBA00008324"/>
    </source>
</evidence>
<dbReference type="AlphaFoldDB" id="A0A1L9TNL7"/>
<dbReference type="PANTHER" id="PTHR21660">
    <property type="entry name" value="THIOESTERASE SUPERFAMILY MEMBER-RELATED"/>
    <property type="match status" value="1"/>
</dbReference>
<dbReference type="CDD" id="cd03443">
    <property type="entry name" value="PaaI_thioesterase"/>
    <property type="match status" value="1"/>
</dbReference>
<dbReference type="OrthoDB" id="46529at2759"/>
<dbReference type="RefSeq" id="XP_040704832.1">
    <property type="nucleotide sequence ID" value="XM_040846547.1"/>
</dbReference>
<dbReference type="EMBL" id="KV878584">
    <property type="protein sequence ID" value="OJJ61026.1"/>
    <property type="molecule type" value="Genomic_DNA"/>
</dbReference>
<evidence type="ECO:0000259" key="3">
    <source>
        <dbReference type="Pfam" id="PF03061"/>
    </source>
</evidence>
<dbReference type="InterPro" id="IPR039298">
    <property type="entry name" value="ACOT13"/>
</dbReference>
<dbReference type="GeneID" id="63762620"/>
<dbReference type="Proteomes" id="UP000184356">
    <property type="component" value="Unassembled WGS sequence"/>
</dbReference>
<dbReference type="InterPro" id="IPR006683">
    <property type="entry name" value="Thioestr_dom"/>
</dbReference>
<reference evidence="5" key="1">
    <citation type="journal article" date="2017" name="Genome Biol.">
        <title>Comparative genomics reveals high biological diversity and specific adaptations in the industrially and medically important fungal genus Aspergillus.</title>
        <authorList>
            <person name="de Vries R.P."/>
            <person name="Riley R."/>
            <person name="Wiebenga A."/>
            <person name="Aguilar-Osorio G."/>
            <person name="Amillis S."/>
            <person name="Uchima C.A."/>
            <person name="Anderluh G."/>
            <person name="Asadollahi M."/>
            <person name="Askin M."/>
            <person name="Barry K."/>
            <person name="Battaglia E."/>
            <person name="Bayram O."/>
            <person name="Benocci T."/>
            <person name="Braus-Stromeyer S.A."/>
            <person name="Caldana C."/>
            <person name="Canovas D."/>
            <person name="Cerqueira G.C."/>
            <person name="Chen F."/>
            <person name="Chen W."/>
            <person name="Choi C."/>
            <person name="Clum A."/>
            <person name="Dos Santos R.A."/>
            <person name="Damasio A.R."/>
            <person name="Diallinas G."/>
            <person name="Emri T."/>
            <person name="Fekete E."/>
            <person name="Flipphi M."/>
            <person name="Freyberg S."/>
            <person name="Gallo A."/>
            <person name="Gournas C."/>
            <person name="Habgood R."/>
            <person name="Hainaut M."/>
            <person name="Harispe M.L."/>
            <person name="Henrissat B."/>
            <person name="Hilden K.S."/>
            <person name="Hope R."/>
            <person name="Hossain A."/>
            <person name="Karabika E."/>
            <person name="Karaffa L."/>
            <person name="Karanyi Z."/>
            <person name="Krasevec N."/>
            <person name="Kuo A."/>
            <person name="Kusch H."/>
            <person name="LaButti K."/>
            <person name="Lagendijk E.L."/>
            <person name="Lapidus A."/>
            <person name="Levasseur A."/>
            <person name="Lindquist E."/>
            <person name="Lipzen A."/>
            <person name="Logrieco A.F."/>
            <person name="MacCabe A."/>
            <person name="Maekelae M.R."/>
            <person name="Malavazi I."/>
            <person name="Melin P."/>
            <person name="Meyer V."/>
            <person name="Mielnichuk N."/>
            <person name="Miskei M."/>
            <person name="Molnar A.P."/>
            <person name="Mule G."/>
            <person name="Ngan C.Y."/>
            <person name="Orejas M."/>
            <person name="Orosz E."/>
            <person name="Ouedraogo J.P."/>
            <person name="Overkamp K.M."/>
            <person name="Park H.-S."/>
            <person name="Perrone G."/>
            <person name="Piumi F."/>
            <person name="Punt P.J."/>
            <person name="Ram A.F."/>
            <person name="Ramon A."/>
            <person name="Rauscher S."/>
            <person name="Record E."/>
            <person name="Riano-Pachon D.M."/>
            <person name="Robert V."/>
            <person name="Roehrig J."/>
            <person name="Ruller R."/>
            <person name="Salamov A."/>
            <person name="Salih N.S."/>
            <person name="Samson R.A."/>
            <person name="Sandor E."/>
            <person name="Sanguinetti M."/>
            <person name="Schuetze T."/>
            <person name="Sepcic K."/>
            <person name="Shelest E."/>
            <person name="Sherlock G."/>
            <person name="Sophianopoulou V."/>
            <person name="Squina F.M."/>
            <person name="Sun H."/>
            <person name="Susca A."/>
            <person name="Todd R.B."/>
            <person name="Tsang A."/>
            <person name="Unkles S.E."/>
            <person name="van de Wiele N."/>
            <person name="van Rossen-Uffink D."/>
            <person name="Oliveira J.V."/>
            <person name="Vesth T.C."/>
            <person name="Visser J."/>
            <person name="Yu J.-H."/>
            <person name="Zhou M."/>
            <person name="Andersen M.R."/>
            <person name="Archer D.B."/>
            <person name="Baker S.E."/>
            <person name="Benoit I."/>
            <person name="Brakhage A.A."/>
            <person name="Braus G.H."/>
            <person name="Fischer R."/>
            <person name="Frisvad J.C."/>
            <person name="Goldman G.H."/>
            <person name="Houbraken J."/>
            <person name="Oakley B."/>
            <person name="Pocsi I."/>
            <person name="Scazzocchio C."/>
            <person name="Seiboth B."/>
            <person name="vanKuyk P.A."/>
            <person name="Wortman J."/>
            <person name="Dyer P.S."/>
            <person name="Grigoriev I.V."/>
        </authorList>
    </citation>
    <scope>NUCLEOTIDE SEQUENCE [LARGE SCALE GENOMIC DNA]</scope>
    <source>
        <strain evidence="5">CBS 593.65</strain>
    </source>
</reference>
<gene>
    <name evidence="4" type="ORF">ASPSYDRAFT_42865</name>
</gene>
<dbReference type="InterPro" id="IPR029069">
    <property type="entry name" value="HotDog_dom_sf"/>
</dbReference>
<protein>
    <recommendedName>
        <fullName evidence="3">Thioesterase domain-containing protein</fullName>
    </recommendedName>
</protein>
<name>A0A1L9TNL7_9EURO</name>
<dbReference type="NCBIfam" id="TIGR00369">
    <property type="entry name" value="unchar_dom_1"/>
    <property type="match status" value="1"/>
</dbReference>
<keyword evidence="5" id="KW-1185">Reference proteome</keyword>
<dbReference type="SUPFAM" id="SSF54637">
    <property type="entry name" value="Thioesterase/thiol ester dehydrase-isomerase"/>
    <property type="match status" value="1"/>
</dbReference>
<feature type="domain" description="Thioesterase" evidence="3">
    <location>
        <begin position="54"/>
        <end position="121"/>
    </location>
</feature>
<keyword evidence="2" id="KW-0378">Hydrolase</keyword>
<sequence length="144" mass="15313">MEATLAHVTATWDRQRENSAIYSLLLEKIDIYYAENGLVRARLPIQPLHVNSKGTLHGTLSACLVDWAAGMAIASTGPSTTGVSTDLSVSYLSTAKAGDILEIEGRALKIGKTLAFTRVAVGKSVEGGKSIPVVEGSHTKYVKQ</sequence>
<dbReference type="Gene3D" id="3.10.129.10">
    <property type="entry name" value="Hotdog Thioesterase"/>
    <property type="match status" value="1"/>
</dbReference>
<proteinExistence type="inferred from homology"/>
<dbReference type="FunFam" id="3.10.129.10:FF:000033">
    <property type="entry name" value="acyl-coenzyme A thioesterase 13"/>
    <property type="match status" value="1"/>
</dbReference>
<evidence type="ECO:0000256" key="2">
    <source>
        <dbReference type="ARBA" id="ARBA00022801"/>
    </source>
</evidence>
<organism evidence="4 5">
    <name type="scientific">Aspergillus sydowii CBS 593.65</name>
    <dbReference type="NCBI Taxonomy" id="1036612"/>
    <lineage>
        <taxon>Eukaryota</taxon>
        <taxon>Fungi</taxon>
        <taxon>Dikarya</taxon>
        <taxon>Ascomycota</taxon>
        <taxon>Pezizomycotina</taxon>
        <taxon>Eurotiomycetes</taxon>
        <taxon>Eurotiomycetidae</taxon>
        <taxon>Eurotiales</taxon>
        <taxon>Aspergillaceae</taxon>
        <taxon>Aspergillus</taxon>
        <taxon>Aspergillus subgen. Nidulantes</taxon>
    </lineage>
</organism>
<dbReference type="PANTHER" id="PTHR21660:SF11">
    <property type="entry name" value="FAMILY PROTEIN, PUTATIVE (AFU_ORTHOLOGUE AFUA_4G04355)-RELATED"/>
    <property type="match status" value="1"/>
</dbReference>
<dbReference type="GO" id="GO:0047617">
    <property type="term" value="F:fatty acyl-CoA hydrolase activity"/>
    <property type="evidence" value="ECO:0007669"/>
    <property type="project" value="InterPro"/>
</dbReference>
<dbReference type="Pfam" id="PF03061">
    <property type="entry name" value="4HBT"/>
    <property type="match status" value="1"/>
</dbReference>
<comment type="similarity">
    <text evidence="1">Belongs to the thioesterase PaaI family.</text>
</comment>
<dbReference type="VEuPathDB" id="FungiDB:ASPSYDRAFT_42865"/>
<dbReference type="InterPro" id="IPR003736">
    <property type="entry name" value="PAAI_dom"/>
</dbReference>
<evidence type="ECO:0000313" key="4">
    <source>
        <dbReference type="EMBL" id="OJJ61026.1"/>
    </source>
</evidence>
<evidence type="ECO:0000313" key="5">
    <source>
        <dbReference type="Proteomes" id="UP000184356"/>
    </source>
</evidence>
<accession>A0A1L9TNL7</accession>